<reference evidence="2" key="1">
    <citation type="journal article" date="2019" name="Int. J. Syst. Evol. Microbiol.">
        <title>The Global Catalogue of Microorganisms (GCM) 10K type strain sequencing project: providing services to taxonomists for standard genome sequencing and annotation.</title>
        <authorList>
            <consortium name="The Broad Institute Genomics Platform"/>
            <consortium name="The Broad Institute Genome Sequencing Center for Infectious Disease"/>
            <person name="Wu L."/>
            <person name="Ma J."/>
        </authorList>
    </citation>
    <scope>NUCLEOTIDE SEQUENCE [LARGE SCALE GENOMIC DNA]</scope>
    <source>
        <strain evidence="2">JCM 17326</strain>
    </source>
</reference>
<name>A0ABP6ZI85_9ACTN</name>
<dbReference type="RefSeq" id="WP_345575557.1">
    <property type="nucleotide sequence ID" value="NZ_BAABDQ010000045.1"/>
</dbReference>
<evidence type="ECO:0000313" key="2">
    <source>
        <dbReference type="Proteomes" id="UP001500630"/>
    </source>
</evidence>
<keyword evidence="2" id="KW-1185">Reference proteome</keyword>
<accession>A0ABP6ZI85</accession>
<protein>
    <recommendedName>
        <fullName evidence="3">Helix-turn-helix domain-containing protein</fullName>
    </recommendedName>
</protein>
<comment type="caution">
    <text evidence="1">The sequence shown here is derived from an EMBL/GenBank/DDBJ whole genome shotgun (WGS) entry which is preliminary data.</text>
</comment>
<dbReference type="Proteomes" id="UP001500630">
    <property type="component" value="Unassembled WGS sequence"/>
</dbReference>
<evidence type="ECO:0000313" key="1">
    <source>
        <dbReference type="EMBL" id="GAA3609816.1"/>
    </source>
</evidence>
<proteinExistence type="predicted"/>
<organism evidence="1 2">
    <name type="scientific">Nonomuraea rosea</name>
    <dbReference type="NCBI Taxonomy" id="638574"/>
    <lineage>
        <taxon>Bacteria</taxon>
        <taxon>Bacillati</taxon>
        <taxon>Actinomycetota</taxon>
        <taxon>Actinomycetes</taxon>
        <taxon>Streptosporangiales</taxon>
        <taxon>Streptosporangiaceae</taxon>
        <taxon>Nonomuraea</taxon>
    </lineage>
</organism>
<evidence type="ECO:0008006" key="3">
    <source>
        <dbReference type="Google" id="ProtNLM"/>
    </source>
</evidence>
<gene>
    <name evidence="1" type="ORF">GCM10022419_113570</name>
</gene>
<sequence>MDSAELKERVRELRGQGRSPKEIARELKVPPSVVAPIVRAIGAESAELAGAGEPEVAGCWISTGWSARLGVDPARGWVDEAPGSAAEGIEGMVCVLVARRHTWDRVTVAGYLADAYCLGVKNSIGPDVLDERGLRRFREYFFGEYAGWQEAPIELAQHLVFGSIDYARTLGFEPHEDFATVSDVLGKWEGDAAITFGRDGRPFYMQGPHDDPGKVLRILRRTLSDDEFDYVIAAP</sequence>
<dbReference type="EMBL" id="BAABDQ010000045">
    <property type="protein sequence ID" value="GAA3609816.1"/>
    <property type="molecule type" value="Genomic_DNA"/>
</dbReference>